<evidence type="ECO:0000256" key="2">
    <source>
        <dbReference type="ARBA" id="ARBA00022679"/>
    </source>
</evidence>
<dbReference type="EMBL" id="AUZX01015539">
    <property type="protein sequence ID" value="EQD28720.1"/>
    <property type="molecule type" value="Genomic_DNA"/>
</dbReference>
<dbReference type="GO" id="GO:0019509">
    <property type="term" value="P:L-methionine salvage from methylthioadenosine"/>
    <property type="evidence" value="ECO:0007669"/>
    <property type="project" value="TreeGrafter"/>
</dbReference>
<dbReference type="InterPro" id="IPR000845">
    <property type="entry name" value="Nucleoside_phosphorylase_d"/>
</dbReference>
<dbReference type="Gene3D" id="3.40.50.1580">
    <property type="entry name" value="Nucleoside phosphorylase domain"/>
    <property type="match status" value="1"/>
</dbReference>
<keyword evidence="1" id="KW-0328">Glycosyltransferase</keyword>
<dbReference type="InterPro" id="IPR010044">
    <property type="entry name" value="MTAP"/>
</dbReference>
<protein>
    <submittedName>
        <fullName evidence="4">5'-methylthioadenosine phosphorylase</fullName>
    </submittedName>
</protein>
<dbReference type="GO" id="GO:0017061">
    <property type="term" value="F:S-methyl-5-thioadenosine phosphorylase activity"/>
    <property type="evidence" value="ECO:0007669"/>
    <property type="project" value="InterPro"/>
</dbReference>
<dbReference type="SUPFAM" id="SSF53167">
    <property type="entry name" value="Purine and uridine phosphorylases"/>
    <property type="match status" value="1"/>
</dbReference>
<proteinExistence type="predicted"/>
<sequence length="202" mass="21997">LFWLLREAGVRRIVAESGVASITQHFHPRDLIIPHDFIDFTPQYCGQLAPGAVISMREPFCPDLREALWQRSRRFAADKATRVFNRAVHATVEGPRFETAAEVAALARLGGDIISQTVTPEVYLAREVGACFATVEMVLNYAEGVRPEWDFDLLRAIVREGAEELGGVALDALAALPAEITCSCASHRQVGPVCTPAAGEPA</sequence>
<dbReference type="PANTHER" id="PTHR42679">
    <property type="entry name" value="S-METHYL-5'-THIOADENOSINE PHOSPHORYLASE"/>
    <property type="match status" value="1"/>
</dbReference>
<dbReference type="Pfam" id="PF01048">
    <property type="entry name" value="PNP_UDP_1"/>
    <property type="match status" value="1"/>
</dbReference>
<gene>
    <name evidence="4" type="ORF">B1A_21037</name>
</gene>
<dbReference type="PANTHER" id="PTHR42679:SF2">
    <property type="entry name" value="S-METHYL-5'-THIOADENOSINE PHOSPHORYLASE"/>
    <property type="match status" value="1"/>
</dbReference>
<accession>T0ZG70</accession>
<dbReference type="InterPro" id="IPR035994">
    <property type="entry name" value="Nucleoside_phosphorylase_sf"/>
</dbReference>
<dbReference type="GO" id="GO:0005829">
    <property type="term" value="C:cytosol"/>
    <property type="evidence" value="ECO:0007669"/>
    <property type="project" value="TreeGrafter"/>
</dbReference>
<evidence type="ECO:0000256" key="1">
    <source>
        <dbReference type="ARBA" id="ARBA00022676"/>
    </source>
</evidence>
<dbReference type="GO" id="GO:0009116">
    <property type="term" value="P:nucleoside metabolic process"/>
    <property type="evidence" value="ECO:0007669"/>
    <property type="project" value="InterPro"/>
</dbReference>
<feature type="domain" description="Nucleoside phosphorylase" evidence="3">
    <location>
        <begin position="3"/>
        <end position="173"/>
    </location>
</feature>
<reference evidence="4" key="2">
    <citation type="journal article" date="2014" name="ISME J.">
        <title>Microbial stratification in low pH oxic and suboxic macroscopic growths along an acid mine drainage.</title>
        <authorList>
            <person name="Mendez-Garcia C."/>
            <person name="Mesa V."/>
            <person name="Sprenger R.R."/>
            <person name="Richter M."/>
            <person name="Diez M.S."/>
            <person name="Solano J."/>
            <person name="Bargiela R."/>
            <person name="Golyshina O.V."/>
            <person name="Manteca A."/>
            <person name="Ramos J.L."/>
            <person name="Gallego J.R."/>
            <person name="Llorente I."/>
            <person name="Martins Dos Santos V.A."/>
            <person name="Jensen O.N."/>
            <person name="Pelaez A.I."/>
            <person name="Sanchez J."/>
            <person name="Ferrer M."/>
        </authorList>
    </citation>
    <scope>NUCLEOTIDE SEQUENCE</scope>
</reference>
<feature type="non-terminal residue" evidence="4">
    <location>
        <position position="1"/>
    </location>
</feature>
<dbReference type="AlphaFoldDB" id="T0ZG70"/>
<evidence type="ECO:0000259" key="3">
    <source>
        <dbReference type="Pfam" id="PF01048"/>
    </source>
</evidence>
<reference evidence="4" key="1">
    <citation type="submission" date="2013-08" db="EMBL/GenBank/DDBJ databases">
        <authorList>
            <person name="Mendez C."/>
            <person name="Richter M."/>
            <person name="Ferrer M."/>
            <person name="Sanchez J."/>
        </authorList>
    </citation>
    <scope>NUCLEOTIDE SEQUENCE</scope>
</reference>
<evidence type="ECO:0000313" key="4">
    <source>
        <dbReference type="EMBL" id="EQD28720.1"/>
    </source>
</evidence>
<comment type="caution">
    <text evidence="4">The sequence shown here is derived from an EMBL/GenBank/DDBJ whole genome shotgun (WGS) entry which is preliminary data.</text>
</comment>
<organism evidence="4">
    <name type="scientific">mine drainage metagenome</name>
    <dbReference type="NCBI Taxonomy" id="410659"/>
    <lineage>
        <taxon>unclassified sequences</taxon>
        <taxon>metagenomes</taxon>
        <taxon>ecological metagenomes</taxon>
    </lineage>
</organism>
<name>T0ZG70_9ZZZZ</name>
<keyword evidence="2" id="KW-0808">Transferase</keyword>